<sequence length="72" mass="8486">MQIRLEIVPFQAVKIIKKEETAVNRIPKGFYLTIFNHINERHIGIQKATFCHKTRFGISFDTSSIETEKEHR</sequence>
<keyword evidence="2" id="KW-1185">Reference proteome</keyword>
<gene>
    <name evidence="1" type="ORF">HMPREF6485_1582</name>
</gene>
<organism evidence="1 2">
    <name type="scientific">Segatella buccae ATCC 33574</name>
    <dbReference type="NCBI Taxonomy" id="873513"/>
    <lineage>
        <taxon>Bacteria</taxon>
        <taxon>Pseudomonadati</taxon>
        <taxon>Bacteroidota</taxon>
        <taxon>Bacteroidia</taxon>
        <taxon>Bacteroidales</taxon>
        <taxon>Prevotellaceae</taxon>
        <taxon>Segatella</taxon>
    </lineage>
</organism>
<reference evidence="1 2" key="1">
    <citation type="submission" date="2010-10" db="EMBL/GenBank/DDBJ databases">
        <authorList>
            <person name="Muzny D."/>
            <person name="Qin X."/>
            <person name="Deng J."/>
            <person name="Jiang H."/>
            <person name="Liu Y."/>
            <person name="Qu J."/>
            <person name="Song X.-Z."/>
            <person name="Zhang L."/>
            <person name="Thornton R."/>
            <person name="Coyle M."/>
            <person name="Francisco L."/>
            <person name="Jackson L."/>
            <person name="Javaid M."/>
            <person name="Korchina V."/>
            <person name="Kovar C."/>
            <person name="Mata R."/>
            <person name="Mathew T."/>
            <person name="Ngo R."/>
            <person name="Nguyen L."/>
            <person name="Nguyen N."/>
            <person name="Okwuonu G."/>
            <person name="Ongeri F."/>
            <person name="Pham C."/>
            <person name="Simmons D."/>
            <person name="Wilczek-Boney K."/>
            <person name="Hale W."/>
            <person name="Jakkamsetti A."/>
            <person name="Pham P."/>
            <person name="Ruth R."/>
            <person name="San Lucas F."/>
            <person name="Warren J."/>
            <person name="Zhang J."/>
            <person name="Zhao Z."/>
            <person name="Zhou C."/>
            <person name="Zhu D."/>
            <person name="Lee S."/>
            <person name="Bess C."/>
            <person name="Blankenburg K."/>
            <person name="Forbes L."/>
            <person name="Fu Q."/>
            <person name="Gubbala S."/>
            <person name="Hirani K."/>
            <person name="Jayaseelan J.C."/>
            <person name="Lara F."/>
            <person name="Munidasa M."/>
            <person name="Palculict T."/>
            <person name="Patil S."/>
            <person name="Pu L.-L."/>
            <person name="Saada N."/>
            <person name="Tang L."/>
            <person name="Weissenberger G."/>
            <person name="Zhu Y."/>
            <person name="Hemphill L."/>
            <person name="Shang Y."/>
            <person name="Youmans B."/>
            <person name="Ayvaz T."/>
            <person name="Ross M."/>
            <person name="Santibanez J."/>
            <person name="Aqrawi P."/>
            <person name="Gross S."/>
            <person name="Joshi V."/>
            <person name="Fowler G."/>
            <person name="Nazareth L."/>
            <person name="Reid J."/>
            <person name="Worley K."/>
            <person name="Petrosino J."/>
            <person name="Highlander S."/>
            <person name="Gibbs R."/>
        </authorList>
    </citation>
    <scope>NUCLEOTIDE SEQUENCE [LARGE SCALE GENOMIC DNA]</scope>
    <source>
        <strain evidence="1 2">ATCC 33574</strain>
    </source>
</reference>
<accession>E6K803</accession>
<comment type="caution">
    <text evidence="1">The sequence shown here is derived from an EMBL/GenBank/DDBJ whole genome shotgun (WGS) entry which is preliminary data.</text>
</comment>
<name>E6K803_9BACT</name>
<dbReference type="HOGENOM" id="CLU_2718943_0_0_10"/>
<proteinExistence type="predicted"/>
<evidence type="ECO:0000313" key="2">
    <source>
        <dbReference type="Proteomes" id="UP000003112"/>
    </source>
</evidence>
<dbReference type="STRING" id="873513.HMPREF6485_1582"/>
<dbReference type="Proteomes" id="UP000003112">
    <property type="component" value="Unassembled WGS sequence"/>
</dbReference>
<evidence type="ECO:0000313" key="1">
    <source>
        <dbReference type="EMBL" id="EFU30303.1"/>
    </source>
</evidence>
<dbReference type="AlphaFoldDB" id="E6K803"/>
<protein>
    <submittedName>
        <fullName evidence="1">Uncharacterized protein</fullName>
    </submittedName>
</protein>
<dbReference type="EMBL" id="AEPD01000028">
    <property type="protein sequence ID" value="EFU30303.1"/>
    <property type="molecule type" value="Genomic_DNA"/>
</dbReference>